<keyword evidence="4" id="KW-1185">Reference proteome</keyword>
<feature type="region of interest" description="Disordered" evidence="1">
    <location>
        <begin position="30"/>
        <end position="57"/>
    </location>
</feature>
<dbReference type="AlphaFoldDB" id="A0A2A9HF25"/>
<feature type="chain" id="PRO_5012405552" evidence="2">
    <location>
        <begin position="23"/>
        <end position="339"/>
    </location>
</feature>
<dbReference type="EMBL" id="PDJQ01000001">
    <property type="protein sequence ID" value="PFG73389.1"/>
    <property type="molecule type" value="Genomic_DNA"/>
</dbReference>
<dbReference type="SUPFAM" id="SSF56219">
    <property type="entry name" value="DNase I-like"/>
    <property type="match status" value="1"/>
</dbReference>
<keyword evidence="3" id="KW-0378">Hydrolase</keyword>
<dbReference type="PROSITE" id="PS51318">
    <property type="entry name" value="TAT"/>
    <property type="match status" value="1"/>
</dbReference>
<keyword evidence="3" id="KW-0269">Exonuclease</keyword>
<gene>
    <name evidence="3" type="ORF">A9A59_0584</name>
</gene>
<keyword evidence="3" id="KW-0255">Endonuclease</keyword>
<evidence type="ECO:0000313" key="3">
    <source>
        <dbReference type="EMBL" id="PFG73389.1"/>
    </source>
</evidence>
<proteinExistence type="predicted"/>
<dbReference type="InterPro" id="IPR036691">
    <property type="entry name" value="Endo/exonu/phosph_ase_sf"/>
</dbReference>
<comment type="caution">
    <text evidence="3">The sequence shown here is derived from an EMBL/GenBank/DDBJ whole genome shotgun (WGS) entry which is preliminary data.</text>
</comment>
<sequence>MLTRRRLLAGFLAAAAFAGFGAACSGNTPSDSYARPVETPEPTPTRPVPTPEPTPEPTEFRVAFINLMSPIQTDANDPIAGDTFEQRLQLVIDELRSYRPDLVGFSEATWTAKHGSAVAKLAAELKMEPLFVQANPWFAGRTEQQNRELARQIGFEEGELVLVRSDRWVVLGATPAWLNPRTSETEGRAALHVRIKGPPALGTVDVFITHLTGGGERLRGQQAESFAEFVRKQRTGGPAIILADLSDPPGSPAYEALIGLGFEDPLAGIDPPTCCRPGVIGEQPEPTVRTSFILSAGWRASVAAAFATKPGRLPDGRPLYASDHNGVWALFPVPKRSGQ</sequence>
<feature type="compositionally biased region" description="Pro residues" evidence="1">
    <location>
        <begin position="39"/>
        <end position="56"/>
    </location>
</feature>
<dbReference type="Proteomes" id="UP000223071">
    <property type="component" value="Unassembled WGS sequence"/>
</dbReference>
<evidence type="ECO:0000256" key="1">
    <source>
        <dbReference type="SAM" id="MobiDB-lite"/>
    </source>
</evidence>
<evidence type="ECO:0000313" key="4">
    <source>
        <dbReference type="Proteomes" id="UP000223071"/>
    </source>
</evidence>
<protein>
    <submittedName>
        <fullName evidence="3">Endonuclease/exonuclease/phosphatase family metal-dependent hydrolase</fullName>
    </submittedName>
</protein>
<name>A0A2A9HF25_TEPT2</name>
<evidence type="ECO:0000256" key="2">
    <source>
        <dbReference type="SAM" id="SignalP"/>
    </source>
</evidence>
<reference evidence="3 4" key="1">
    <citation type="submission" date="2017-09" db="EMBL/GenBank/DDBJ databases">
        <title>Sequencing the genomes of two abundant thermophiles in Great Basin hot springs: Thermocrinis jamiesonii and novel Chloroflexi Thermoflexus hugenholtzii.</title>
        <authorList>
            <person name="Hedlund B."/>
        </authorList>
    </citation>
    <scope>NUCLEOTIDE SEQUENCE [LARGE SCALE GENOMIC DNA]</scope>
    <source>
        <strain evidence="3 4">G233</strain>
    </source>
</reference>
<dbReference type="Gene3D" id="3.60.10.10">
    <property type="entry name" value="Endonuclease/exonuclease/phosphatase"/>
    <property type="match status" value="1"/>
</dbReference>
<dbReference type="PROSITE" id="PS51257">
    <property type="entry name" value="PROKAR_LIPOPROTEIN"/>
    <property type="match status" value="1"/>
</dbReference>
<dbReference type="InterPro" id="IPR006311">
    <property type="entry name" value="TAT_signal"/>
</dbReference>
<dbReference type="GO" id="GO:0004519">
    <property type="term" value="F:endonuclease activity"/>
    <property type="evidence" value="ECO:0007669"/>
    <property type="project" value="UniProtKB-KW"/>
</dbReference>
<organism evidence="3 4">
    <name type="scientific">Tepidiforma thermophila (strain KCTC 52669 / CGMCC 1.13589 / G233)</name>
    <dbReference type="NCBI Taxonomy" id="2761530"/>
    <lineage>
        <taxon>Bacteria</taxon>
        <taxon>Bacillati</taxon>
        <taxon>Chloroflexota</taxon>
        <taxon>Tepidiformia</taxon>
        <taxon>Tepidiformales</taxon>
        <taxon>Tepidiformaceae</taxon>
        <taxon>Tepidiforma</taxon>
    </lineage>
</organism>
<feature type="signal peptide" evidence="2">
    <location>
        <begin position="1"/>
        <end position="22"/>
    </location>
</feature>
<keyword evidence="2" id="KW-0732">Signal</keyword>
<accession>A0A2A9HF25</accession>
<keyword evidence="3" id="KW-0540">Nuclease</keyword>
<dbReference type="GO" id="GO:0004527">
    <property type="term" value="F:exonuclease activity"/>
    <property type="evidence" value="ECO:0007669"/>
    <property type="project" value="UniProtKB-KW"/>
</dbReference>